<protein>
    <recommendedName>
        <fullName evidence="3">Calcineurin-like phosphoesterase domain-containing protein</fullName>
    </recommendedName>
</protein>
<dbReference type="eggNOG" id="KOG0374">
    <property type="taxonomic scope" value="Eukaryota"/>
</dbReference>
<dbReference type="GO" id="GO:0016787">
    <property type="term" value="F:hydrolase activity"/>
    <property type="evidence" value="ECO:0007669"/>
    <property type="project" value="InterPro"/>
</dbReference>
<dbReference type="SUPFAM" id="SSF56300">
    <property type="entry name" value="Metallo-dependent phosphatases"/>
    <property type="match status" value="1"/>
</dbReference>
<dbReference type="Proteomes" id="UP000266841">
    <property type="component" value="Unassembled WGS sequence"/>
</dbReference>
<feature type="region of interest" description="Disordered" evidence="1">
    <location>
        <begin position="484"/>
        <end position="522"/>
    </location>
</feature>
<evidence type="ECO:0000313" key="4">
    <source>
        <dbReference type="EMBL" id="EJK49823.1"/>
    </source>
</evidence>
<dbReference type="PANTHER" id="PTHR46546">
    <property type="entry name" value="SHEWANELLA-LIKE PROTEIN PHOSPHATASE 1"/>
    <property type="match status" value="1"/>
</dbReference>
<evidence type="ECO:0000313" key="5">
    <source>
        <dbReference type="Proteomes" id="UP000266841"/>
    </source>
</evidence>
<feature type="domain" description="Calcineurin-like phosphoesterase" evidence="3">
    <location>
        <begin position="138"/>
        <end position="348"/>
    </location>
</feature>
<dbReference type="InterPro" id="IPR029052">
    <property type="entry name" value="Metallo-depent_PP-like"/>
</dbReference>
<reference evidence="4 5" key="1">
    <citation type="journal article" date="2012" name="Genome Biol.">
        <title>Genome and low-iron response of an oceanic diatom adapted to chronic iron limitation.</title>
        <authorList>
            <person name="Lommer M."/>
            <person name="Specht M."/>
            <person name="Roy A.S."/>
            <person name="Kraemer L."/>
            <person name="Andreson R."/>
            <person name="Gutowska M.A."/>
            <person name="Wolf J."/>
            <person name="Bergner S.V."/>
            <person name="Schilhabel M.B."/>
            <person name="Klostermeier U.C."/>
            <person name="Beiko R.G."/>
            <person name="Rosenstiel P."/>
            <person name="Hippler M."/>
            <person name="Laroche J."/>
        </authorList>
    </citation>
    <scope>NUCLEOTIDE SEQUENCE [LARGE SCALE GENOMIC DNA]</scope>
    <source>
        <strain evidence="4 5">CCMP1005</strain>
    </source>
</reference>
<accession>K0R8I9</accession>
<feature type="compositionally biased region" description="Polar residues" evidence="1">
    <location>
        <begin position="512"/>
        <end position="522"/>
    </location>
</feature>
<proteinExistence type="predicted"/>
<dbReference type="Gene3D" id="3.60.21.10">
    <property type="match status" value="1"/>
</dbReference>
<feature type="signal peptide" evidence="2">
    <location>
        <begin position="1"/>
        <end position="26"/>
    </location>
</feature>
<name>K0R8I9_THAOC</name>
<evidence type="ECO:0000256" key="2">
    <source>
        <dbReference type="SAM" id="SignalP"/>
    </source>
</evidence>
<sequence length="567" mass="62071">MRPWPQRARVTTSLLMLLNMACGVASFARSSSAQMIRITRNAVVGHRRYCQVPPTRATLPAPAYITRKSVRAVSPRLYSSAGHDGVESNATQPLLLNPKAPLSSLLSGDEEDHLSRYTLPSTVIGVDDYRVNLKKGQRVVAFGDVHGDIKALRSFLETAGILDPESTNEEPIWSGGNTICVQTGDVLDRGDDELLCYRLLATLSRQAEKAGGSLILLYGNHESLNAAGLFQYANPGGNKEFEDTIGKRIDYNYGSNRWRLQFAGNEPCRWASFEPGGLLADNMLQNMFVACVVGRTVFVHAGLTVSHLSGGNSVNEDTGEKIYSGISRMNSEAREWILTAHHGDNNNWGDFESVEQVIAAAQNRAKVASKTMPDCLGGGIGASSPVWMRDYSQPNDQEPKNPMAKKMIAGALKESGRDVQRMVMGHTPQHQINSALEGMAWRIDVGASQGVMGGTPEVLEIIHKGADDDSDIINILTVDEKRPAHKVPATSEENIGLEREPPLYLARPSPDSRLTQSRGQTKYDSQIKALDLDRGQERVKIGRLWTLDCAQIYWHGGLPGGKRDKIS</sequence>
<gene>
    <name evidence="4" type="ORF">THAOC_31270</name>
</gene>
<dbReference type="OrthoDB" id="5976022at2759"/>
<evidence type="ECO:0000256" key="1">
    <source>
        <dbReference type="SAM" id="MobiDB-lite"/>
    </source>
</evidence>
<dbReference type="PANTHER" id="PTHR46546:SF4">
    <property type="entry name" value="SHEWANELLA-LIKE PROTEIN PHOSPHATASE 1"/>
    <property type="match status" value="1"/>
</dbReference>
<feature type="chain" id="PRO_5003836088" description="Calcineurin-like phosphoesterase domain-containing protein" evidence="2">
    <location>
        <begin position="27"/>
        <end position="567"/>
    </location>
</feature>
<dbReference type="InterPro" id="IPR004843">
    <property type="entry name" value="Calcineurin-like_PHP"/>
</dbReference>
<evidence type="ECO:0000259" key="3">
    <source>
        <dbReference type="Pfam" id="PF00149"/>
    </source>
</evidence>
<dbReference type="AlphaFoldDB" id="K0R8I9"/>
<dbReference type="EMBL" id="AGNL01044413">
    <property type="protein sequence ID" value="EJK49823.1"/>
    <property type="molecule type" value="Genomic_DNA"/>
</dbReference>
<keyword evidence="5" id="KW-1185">Reference proteome</keyword>
<dbReference type="Pfam" id="PF00149">
    <property type="entry name" value="Metallophos"/>
    <property type="match status" value="1"/>
</dbReference>
<organism evidence="4 5">
    <name type="scientific">Thalassiosira oceanica</name>
    <name type="common">Marine diatom</name>
    <dbReference type="NCBI Taxonomy" id="159749"/>
    <lineage>
        <taxon>Eukaryota</taxon>
        <taxon>Sar</taxon>
        <taxon>Stramenopiles</taxon>
        <taxon>Ochrophyta</taxon>
        <taxon>Bacillariophyta</taxon>
        <taxon>Coscinodiscophyceae</taxon>
        <taxon>Thalassiosirophycidae</taxon>
        <taxon>Thalassiosirales</taxon>
        <taxon>Thalassiosiraceae</taxon>
        <taxon>Thalassiosira</taxon>
    </lineage>
</organism>
<keyword evidence="2" id="KW-0732">Signal</keyword>
<comment type="caution">
    <text evidence="4">The sequence shown here is derived from an EMBL/GenBank/DDBJ whole genome shotgun (WGS) entry which is preliminary data.</text>
</comment>